<dbReference type="HOGENOM" id="CLU_2484845_0_0_1"/>
<evidence type="ECO:0000256" key="1">
    <source>
        <dbReference type="SAM" id="MobiDB-lite"/>
    </source>
</evidence>
<organism evidence="2">
    <name type="scientific">Talaromyces marneffei PM1</name>
    <dbReference type="NCBI Taxonomy" id="1077442"/>
    <lineage>
        <taxon>Eukaryota</taxon>
        <taxon>Fungi</taxon>
        <taxon>Dikarya</taxon>
        <taxon>Ascomycota</taxon>
        <taxon>Pezizomycotina</taxon>
        <taxon>Eurotiomycetes</taxon>
        <taxon>Eurotiomycetidae</taxon>
        <taxon>Eurotiales</taxon>
        <taxon>Trichocomaceae</taxon>
        <taxon>Talaromyces</taxon>
        <taxon>Talaromyces sect. Talaromyces</taxon>
    </lineage>
</organism>
<dbReference type="AlphaFoldDB" id="A0A093UN04"/>
<accession>A0A093UN04</accession>
<gene>
    <name evidence="2" type="ORF">GQ26_0630120</name>
</gene>
<reference key="1">
    <citation type="journal article" date="2014" name="PLoS Genet.">
        <title>Signature Gene Expression Reveals Novel Clues to the Molecular Mechanisms of Dimorphic Transition in Penicillium marneffei.</title>
        <authorList>
            <person name="Yang E."/>
            <person name="Wang G."/>
            <person name="Cai J."/>
            <person name="Woo P.C."/>
            <person name="Lau S.K."/>
            <person name="Yuen K.-Y."/>
            <person name="Chow W.-N."/>
            <person name="Lin X."/>
        </authorList>
    </citation>
    <scope>NUCLEOTIDE SEQUENCE [LARGE SCALE GENOMIC DNA]</scope>
    <source>
        <strain>PM1</strain>
    </source>
</reference>
<proteinExistence type="predicted"/>
<sequence length="87" mass="9587">MQTNGFGRPATGAVAFLRIKNMWSLVAGHWSPVTGYHHRKPEPTERDKTQRMSVVSGTATKLEVRNSGGHGSFNFKFVTVVQSSAVR</sequence>
<name>A0A093UN04_TALMA</name>
<feature type="region of interest" description="Disordered" evidence="1">
    <location>
        <begin position="34"/>
        <end position="53"/>
    </location>
</feature>
<dbReference type="EMBL" id="JPOX01000063">
    <property type="protein sequence ID" value="KFX41320.1"/>
    <property type="molecule type" value="Genomic_DNA"/>
</dbReference>
<comment type="caution">
    <text evidence="2">The sequence shown here is derived from an EMBL/GenBank/DDBJ whole genome shotgun (WGS) entry which is preliminary data.</text>
</comment>
<reference evidence="2" key="2">
    <citation type="journal article" date="2014" name="PLoS Genet.">
        <title>Signature gene expression reveals novel clues to the molecular mechanisms of dimorphic transition in Penicillium marneffei.</title>
        <authorList>
            <person name="Yang E."/>
            <person name="Wang G."/>
            <person name="Cai J."/>
            <person name="Woo P.C."/>
            <person name="Lau S.K."/>
            <person name="Yuen K.-Y."/>
            <person name="Chow W.-N."/>
            <person name="Lin X."/>
        </authorList>
    </citation>
    <scope>NUCLEOTIDE SEQUENCE</scope>
    <source>
        <strain evidence="2">PM1</strain>
    </source>
</reference>
<evidence type="ECO:0000313" key="2">
    <source>
        <dbReference type="EMBL" id="KFX41320.1"/>
    </source>
</evidence>
<protein>
    <submittedName>
        <fullName evidence="2">Uncharacterized protein</fullName>
    </submittedName>
</protein>
<feature type="compositionally biased region" description="Basic and acidic residues" evidence="1">
    <location>
        <begin position="41"/>
        <end position="50"/>
    </location>
</feature>